<dbReference type="InterPro" id="IPR024079">
    <property type="entry name" value="MetalloPept_cat_dom_sf"/>
</dbReference>
<dbReference type="Pfam" id="PF13181">
    <property type="entry name" value="TPR_8"/>
    <property type="match status" value="1"/>
</dbReference>
<dbReference type="Gene3D" id="3.40.390.10">
    <property type="entry name" value="Collagenase (Catalytic Domain)"/>
    <property type="match status" value="1"/>
</dbReference>
<keyword evidence="3" id="KW-0378">Hydrolase</keyword>
<dbReference type="SUPFAM" id="SSF48452">
    <property type="entry name" value="TPR-like"/>
    <property type="match status" value="1"/>
</dbReference>
<reference evidence="7" key="1">
    <citation type="journal article" date="2008" name="ISME J.">
        <title>Genomic patterns of recombination, clonal divergence and environment in marine microbial populations.</title>
        <authorList>
            <person name="Konstantinidis K.T."/>
            <person name="Delong E.F."/>
        </authorList>
    </citation>
    <scope>NUCLEOTIDE SEQUENCE</scope>
</reference>
<accession>B3T9P7</accession>
<evidence type="ECO:0000259" key="6">
    <source>
        <dbReference type="Pfam" id="PF00413"/>
    </source>
</evidence>
<evidence type="ECO:0000256" key="4">
    <source>
        <dbReference type="ARBA" id="ARBA00022833"/>
    </source>
</evidence>
<gene>
    <name evidence="7" type="ORF">ALOHA_HF4000APKG7F19ctg1g20</name>
</gene>
<dbReference type="InterPro" id="IPR019734">
    <property type="entry name" value="TPR_rpt"/>
</dbReference>
<dbReference type="SUPFAM" id="SSF55486">
    <property type="entry name" value="Metalloproteases ('zincins'), catalytic domain"/>
    <property type="match status" value="1"/>
</dbReference>
<dbReference type="PRINTS" id="PR00138">
    <property type="entry name" value="MATRIXIN"/>
</dbReference>
<dbReference type="InterPro" id="IPR001818">
    <property type="entry name" value="Pept_M10_metallopeptidase"/>
</dbReference>
<keyword evidence="5" id="KW-0802">TPR repeat</keyword>
<sequence length="514" mass="59038">MLVIGQSMIKNTIKLFTIFFFTLVLFVGSAFAQDMDERTKLLTEAQEPFLKGDYEKAIKIYDEMLKIYTTDSKIFELKGVALSNLRLESTLAFQPQKSVDFLLSRDQSNLNKSSILEFYKALEINPKSVLALNGIGLGFGNFGEYSEAELYFKKSLEIDPNNQVTQNYLISLEKLKKKYSLSLFEKPTKKPDFLQKLEERTIPYWVKNNAGWWSDDKISDADFTTSIEYLINNKIINLSSQNINKENSSGVIPPWIKNNAGWWSAGKIPDEDFLSGIKYLIENSIIKVNAQTDSELIQKELERKAWNFEQYLKNIQRDIKSQNRYVENINPSQYVVIKYWKDYHKWNLTQFLDSPDIFPDRNVWVDPETDRYVIEYQVYINDQPDGLPIDHVSTLENSFNIWEEVEYETTDGKKAVVTFDTTNLRGEANVWVTWVVRNLGEGVLGHANLGKGVVEVAIGSYGCDGGFQLFDVDTVELIMTHELGHSLGLGHSANPDKIMYPTISNLDYAYCLLN</sequence>
<dbReference type="Pfam" id="PF00413">
    <property type="entry name" value="Peptidase_M10"/>
    <property type="match status" value="1"/>
</dbReference>
<proteinExistence type="predicted"/>
<dbReference type="PROSITE" id="PS50005">
    <property type="entry name" value="TPR"/>
    <property type="match status" value="1"/>
</dbReference>
<feature type="repeat" description="TPR" evidence="5">
    <location>
        <begin position="129"/>
        <end position="162"/>
    </location>
</feature>
<dbReference type="InterPro" id="IPR011990">
    <property type="entry name" value="TPR-like_helical_dom_sf"/>
</dbReference>
<feature type="domain" description="Peptidase M10 metallopeptidase" evidence="6">
    <location>
        <begin position="475"/>
        <end position="506"/>
    </location>
</feature>
<evidence type="ECO:0000256" key="2">
    <source>
        <dbReference type="ARBA" id="ARBA00022723"/>
    </source>
</evidence>
<dbReference type="GO" id="GO:0008270">
    <property type="term" value="F:zinc ion binding"/>
    <property type="evidence" value="ECO:0007669"/>
    <property type="project" value="InterPro"/>
</dbReference>
<protein>
    <submittedName>
        <fullName evidence="7">Putative TPR domain protein</fullName>
    </submittedName>
</protein>
<keyword evidence="1" id="KW-0645">Protease</keyword>
<dbReference type="Gene3D" id="1.25.40.10">
    <property type="entry name" value="Tetratricopeptide repeat domain"/>
    <property type="match status" value="1"/>
</dbReference>
<organism evidence="7">
    <name type="scientific">uncultured marine crenarchaeote HF4000_APKG7F19</name>
    <dbReference type="NCBI Taxonomy" id="455601"/>
    <lineage>
        <taxon>Archaea</taxon>
        <taxon>Nitrososphaerota</taxon>
        <taxon>Nitrososphaeria</taxon>
        <taxon>Nitrosopumilales</taxon>
        <taxon>environmental samples</taxon>
    </lineage>
</organism>
<dbReference type="EMBL" id="EU016648">
    <property type="protein sequence ID" value="ABZ09306.1"/>
    <property type="molecule type" value="Genomic_DNA"/>
</dbReference>
<name>B3T9P7_9ARCH</name>
<evidence type="ECO:0000313" key="7">
    <source>
        <dbReference type="EMBL" id="ABZ09306.1"/>
    </source>
</evidence>
<dbReference type="GO" id="GO:0006508">
    <property type="term" value="P:proteolysis"/>
    <property type="evidence" value="ECO:0007669"/>
    <property type="project" value="UniProtKB-KW"/>
</dbReference>
<evidence type="ECO:0000256" key="3">
    <source>
        <dbReference type="ARBA" id="ARBA00022801"/>
    </source>
</evidence>
<dbReference type="InterPro" id="IPR021190">
    <property type="entry name" value="Pept_M10A"/>
</dbReference>
<keyword evidence="2" id="KW-0479">Metal-binding</keyword>
<dbReference type="GO" id="GO:0004222">
    <property type="term" value="F:metalloendopeptidase activity"/>
    <property type="evidence" value="ECO:0007669"/>
    <property type="project" value="InterPro"/>
</dbReference>
<dbReference type="GO" id="GO:0031012">
    <property type="term" value="C:extracellular matrix"/>
    <property type="evidence" value="ECO:0007669"/>
    <property type="project" value="InterPro"/>
</dbReference>
<keyword evidence="4" id="KW-0862">Zinc</keyword>
<dbReference type="AlphaFoldDB" id="B3T9P7"/>
<evidence type="ECO:0000256" key="5">
    <source>
        <dbReference type="PROSITE-ProRule" id="PRU00339"/>
    </source>
</evidence>
<evidence type="ECO:0000256" key="1">
    <source>
        <dbReference type="ARBA" id="ARBA00022670"/>
    </source>
</evidence>
<dbReference type="SMART" id="SM00028">
    <property type="entry name" value="TPR"/>
    <property type="match status" value="2"/>
</dbReference>